<organism evidence="3 4">
    <name type="scientific">Rhynchospora tenuis</name>
    <dbReference type="NCBI Taxonomy" id="198213"/>
    <lineage>
        <taxon>Eukaryota</taxon>
        <taxon>Viridiplantae</taxon>
        <taxon>Streptophyta</taxon>
        <taxon>Embryophyta</taxon>
        <taxon>Tracheophyta</taxon>
        <taxon>Spermatophyta</taxon>
        <taxon>Magnoliopsida</taxon>
        <taxon>Liliopsida</taxon>
        <taxon>Poales</taxon>
        <taxon>Cyperaceae</taxon>
        <taxon>Cyperoideae</taxon>
        <taxon>Rhynchosporeae</taxon>
        <taxon>Rhynchospora</taxon>
    </lineage>
</organism>
<dbReference type="Pfam" id="PF03478">
    <property type="entry name" value="Beta-prop_KIB1-4"/>
    <property type="match status" value="1"/>
</dbReference>
<evidence type="ECO:0008006" key="5">
    <source>
        <dbReference type="Google" id="ProtNLM"/>
    </source>
</evidence>
<accession>A0AAD6EIV2</accession>
<comment type="caution">
    <text evidence="3">The sequence shown here is derived from an EMBL/GenBank/DDBJ whole genome shotgun (WGS) entry which is preliminary data.</text>
</comment>
<feature type="domain" description="Conserved oligomeric Golgi complex subunit 3 C-terminal" evidence="2">
    <location>
        <begin position="384"/>
        <end position="442"/>
    </location>
</feature>
<proteinExistence type="predicted"/>
<dbReference type="InterPro" id="IPR048685">
    <property type="entry name" value="COG3_C"/>
</dbReference>
<dbReference type="InterPro" id="IPR005174">
    <property type="entry name" value="KIB1-4_b-propeller"/>
</dbReference>
<dbReference type="Pfam" id="PF20671">
    <property type="entry name" value="COG3_C"/>
    <property type="match status" value="1"/>
</dbReference>
<evidence type="ECO:0000313" key="4">
    <source>
        <dbReference type="Proteomes" id="UP001210211"/>
    </source>
</evidence>
<sequence length="465" mass="52433">MEMEAMNAGEEERDWACLPSEMLNLVAKCLNESSDFVRFRAICHAWRSSTPITDLPSQFPWILDNPYSSPDTNLRFYSPSINKTYTIPAPRSLDKKILSGPPSHGYMATLSHEWFYPISLLNPLTNHEIYLPACPCDCNYQWIGPHQSQIGEYVIPCYGGPYSERTIMFFCHPGPSNWQKLKLGSAYKNCHHFYLRGMLFSLQRSTGVTKVTSIANGATTLVYDVPPFEGYSAQCYDEYLVEDSLGNILRVSHLEIGFDVYRLDVVNKNGSSPCWVKVSDIGNQAIFIDADGAFVLRSSELSGIKKNSIYHLKKLWFEIHAPNSYRVKRIEIDTPGKADASEGVEESIIYVRFKAEASEKWPAVKIAFLGMYGITKASAKLVPKQLSRRGESVAGLRPTLQRIVADIHERLAFCAQSHIHEEIANYRPSDADLDFPKKLERTVEAASTPATTLKSFRCLRCPSQN</sequence>
<evidence type="ECO:0000259" key="1">
    <source>
        <dbReference type="Pfam" id="PF03478"/>
    </source>
</evidence>
<evidence type="ECO:0000259" key="2">
    <source>
        <dbReference type="Pfam" id="PF20671"/>
    </source>
</evidence>
<reference evidence="3 4" key="1">
    <citation type="journal article" date="2022" name="Cell">
        <title>Repeat-based holocentromeres influence genome architecture and karyotype evolution.</title>
        <authorList>
            <person name="Hofstatter P.G."/>
            <person name="Thangavel G."/>
            <person name="Lux T."/>
            <person name="Neumann P."/>
            <person name="Vondrak T."/>
            <person name="Novak P."/>
            <person name="Zhang M."/>
            <person name="Costa L."/>
            <person name="Castellani M."/>
            <person name="Scott A."/>
            <person name="Toegelov H."/>
            <person name="Fuchs J."/>
            <person name="Mata-Sucre Y."/>
            <person name="Dias Y."/>
            <person name="Vanzela A.L.L."/>
            <person name="Huettel B."/>
            <person name="Almeida C.C.S."/>
            <person name="Simkova H."/>
            <person name="Souza G."/>
            <person name="Pedrosa-Harand A."/>
            <person name="Macas J."/>
            <person name="Mayer K.F.X."/>
            <person name="Houben A."/>
            <person name="Marques A."/>
        </authorList>
    </citation>
    <scope>NUCLEOTIDE SEQUENCE [LARGE SCALE GENOMIC DNA]</scope>
    <source>
        <strain evidence="3">RhyTen1mFocal</strain>
    </source>
</reference>
<dbReference type="AlphaFoldDB" id="A0AAD6EIV2"/>
<dbReference type="PANTHER" id="PTHR44259:SF114">
    <property type="entry name" value="OS06G0707300 PROTEIN"/>
    <property type="match status" value="1"/>
</dbReference>
<keyword evidence="4" id="KW-1185">Reference proteome</keyword>
<protein>
    <recommendedName>
        <fullName evidence="5">F-box domain-containing protein</fullName>
    </recommendedName>
</protein>
<dbReference type="Proteomes" id="UP001210211">
    <property type="component" value="Unassembled WGS sequence"/>
</dbReference>
<dbReference type="InterPro" id="IPR050942">
    <property type="entry name" value="F-box_BR-signaling"/>
</dbReference>
<dbReference type="PANTHER" id="PTHR44259">
    <property type="entry name" value="OS07G0183000 PROTEIN-RELATED"/>
    <property type="match status" value="1"/>
</dbReference>
<evidence type="ECO:0000313" key="3">
    <source>
        <dbReference type="EMBL" id="KAJ3686490.1"/>
    </source>
</evidence>
<name>A0AAD6EIV2_9POAL</name>
<gene>
    <name evidence="3" type="ORF">LUZ61_015654</name>
</gene>
<feature type="domain" description="KIB1-4 beta-propeller" evidence="1">
    <location>
        <begin position="76"/>
        <end position="312"/>
    </location>
</feature>
<dbReference type="EMBL" id="JAMRDG010000002">
    <property type="protein sequence ID" value="KAJ3686490.1"/>
    <property type="molecule type" value="Genomic_DNA"/>
</dbReference>